<evidence type="ECO:0000313" key="2">
    <source>
        <dbReference type="EnsemblPlants" id="PAC:32984663.CDS.1"/>
    </source>
</evidence>
<organism evidence="1">
    <name type="scientific">Physcomitrium patens</name>
    <name type="common">Spreading-leaved earth moss</name>
    <name type="synonym">Physcomitrella patens</name>
    <dbReference type="NCBI Taxonomy" id="3218"/>
    <lineage>
        <taxon>Eukaryota</taxon>
        <taxon>Viridiplantae</taxon>
        <taxon>Streptophyta</taxon>
        <taxon>Embryophyta</taxon>
        <taxon>Bryophyta</taxon>
        <taxon>Bryophytina</taxon>
        <taxon>Bryopsida</taxon>
        <taxon>Funariidae</taxon>
        <taxon>Funariales</taxon>
        <taxon>Funariaceae</taxon>
        <taxon>Physcomitrium</taxon>
    </lineage>
</organism>
<evidence type="ECO:0000313" key="1">
    <source>
        <dbReference type="EMBL" id="PNR37375.1"/>
    </source>
</evidence>
<gene>
    <name evidence="3" type="primary">LOC112293308</name>
    <name evidence="1" type="ORF">PHYPA_020483</name>
</gene>
<proteinExistence type="predicted"/>
<accession>A0A2K1J759</accession>
<dbReference type="AlphaFoldDB" id="A0A2K1J759"/>
<keyword evidence="4" id="KW-1185">Reference proteome</keyword>
<reference evidence="1 4" key="2">
    <citation type="journal article" date="2018" name="Plant J.">
        <title>The Physcomitrella patens chromosome-scale assembly reveals moss genome structure and evolution.</title>
        <authorList>
            <person name="Lang D."/>
            <person name="Ullrich K.K."/>
            <person name="Murat F."/>
            <person name="Fuchs J."/>
            <person name="Jenkins J."/>
            <person name="Haas F.B."/>
            <person name="Piednoel M."/>
            <person name="Gundlach H."/>
            <person name="Van Bel M."/>
            <person name="Meyberg R."/>
            <person name="Vives C."/>
            <person name="Morata J."/>
            <person name="Symeonidi A."/>
            <person name="Hiss M."/>
            <person name="Muchero W."/>
            <person name="Kamisugi Y."/>
            <person name="Saleh O."/>
            <person name="Blanc G."/>
            <person name="Decker E.L."/>
            <person name="van Gessel N."/>
            <person name="Grimwood J."/>
            <person name="Hayes R.D."/>
            <person name="Graham S.W."/>
            <person name="Gunter L.E."/>
            <person name="McDaniel S.F."/>
            <person name="Hoernstein S.N.W."/>
            <person name="Larsson A."/>
            <person name="Li F.W."/>
            <person name="Perroud P.F."/>
            <person name="Phillips J."/>
            <person name="Ranjan P."/>
            <person name="Rokshar D.S."/>
            <person name="Rothfels C.J."/>
            <person name="Schneider L."/>
            <person name="Shu S."/>
            <person name="Stevenson D.W."/>
            <person name="Thummler F."/>
            <person name="Tillich M."/>
            <person name="Villarreal Aguilar J.C."/>
            <person name="Widiez T."/>
            <person name="Wong G.K."/>
            <person name="Wymore A."/>
            <person name="Zhang Y."/>
            <person name="Zimmer A.D."/>
            <person name="Quatrano R.S."/>
            <person name="Mayer K.F.X."/>
            <person name="Goodstein D."/>
            <person name="Casacuberta J.M."/>
            <person name="Vandepoele K."/>
            <person name="Reski R."/>
            <person name="Cuming A.C."/>
            <person name="Tuskan G.A."/>
            <person name="Maumus F."/>
            <person name="Salse J."/>
            <person name="Schmutz J."/>
            <person name="Rensing S.A."/>
        </authorList>
    </citation>
    <scope>NUCLEOTIDE SEQUENCE [LARGE SCALE GENOMIC DNA]</scope>
    <source>
        <strain evidence="2 4">cv. Gransden 2004</strain>
    </source>
</reference>
<reference evidence="2" key="3">
    <citation type="submission" date="2020-12" db="UniProtKB">
        <authorList>
            <consortium name="EnsemblPlants"/>
        </authorList>
    </citation>
    <scope>IDENTIFICATION</scope>
</reference>
<reference evidence="1 4" key="1">
    <citation type="journal article" date="2008" name="Science">
        <title>The Physcomitrella genome reveals evolutionary insights into the conquest of land by plants.</title>
        <authorList>
            <person name="Rensing S."/>
            <person name="Lang D."/>
            <person name="Zimmer A."/>
            <person name="Terry A."/>
            <person name="Salamov A."/>
            <person name="Shapiro H."/>
            <person name="Nishiyama T."/>
            <person name="Perroud P.-F."/>
            <person name="Lindquist E."/>
            <person name="Kamisugi Y."/>
            <person name="Tanahashi T."/>
            <person name="Sakakibara K."/>
            <person name="Fujita T."/>
            <person name="Oishi K."/>
            <person name="Shin-I T."/>
            <person name="Kuroki Y."/>
            <person name="Toyoda A."/>
            <person name="Suzuki Y."/>
            <person name="Hashimoto A."/>
            <person name="Yamaguchi K."/>
            <person name="Sugano A."/>
            <person name="Kohara Y."/>
            <person name="Fujiyama A."/>
            <person name="Anterola A."/>
            <person name="Aoki S."/>
            <person name="Ashton N."/>
            <person name="Barbazuk W.B."/>
            <person name="Barker E."/>
            <person name="Bennetzen J."/>
            <person name="Bezanilla M."/>
            <person name="Blankenship R."/>
            <person name="Cho S.H."/>
            <person name="Dutcher S."/>
            <person name="Estelle M."/>
            <person name="Fawcett J.A."/>
            <person name="Gundlach H."/>
            <person name="Hanada K."/>
            <person name="Heyl A."/>
            <person name="Hicks K.A."/>
            <person name="Hugh J."/>
            <person name="Lohr M."/>
            <person name="Mayer K."/>
            <person name="Melkozernov A."/>
            <person name="Murata T."/>
            <person name="Nelson D."/>
            <person name="Pils B."/>
            <person name="Prigge M."/>
            <person name="Reiss B."/>
            <person name="Renner T."/>
            <person name="Rombauts S."/>
            <person name="Rushton P."/>
            <person name="Sanderfoot A."/>
            <person name="Schween G."/>
            <person name="Shiu S.-H."/>
            <person name="Stueber K."/>
            <person name="Theodoulou F.L."/>
            <person name="Tu H."/>
            <person name="Van de Peer Y."/>
            <person name="Verrier P.J."/>
            <person name="Waters E."/>
            <person name="Wood A."/>
            <person name="Yang L."/>
            <person name="Cove D."/>
            <person name="Cuming A."/>
            <person name="Hasebe M."/>
            <person name="Lucas S."/>
            <person name="Mishler D.B."/>
            <person name="Reski R."/>
            <person name="Grigoriev I."/>
            <person name="Quatrano R.S."/>
            <person name="Boore J.L."/>
        </authorList>
    </citation>
    <scope>NUCLEOTIDE SEQUENCE [LARGE SCALE GENOMIC DNA]</scope>
    <source>
        <strain evidence="2 4">cv. Gransden 2004</strain>
    </source>
</reference>
<sequence>MHHVGIDAVLPPGVCPGSLPSRGTRQDALYSTYPRTWMYSSPNALTFADVFDASPHAIYLRPPISILPCRALQLATGRSLRMIICGNPTRASSDSPTGTCI</sequence>
<name>A0A2K1J759_PHYPA</name>
<dbReference type="Gramene" id="Pp3c16_5070V3.1">
    <property type="protein sequence ID" value="PAC:32984663.CDS.1"/>
    <property type="gene ID" value="Pp3c16_5070"/>
</dbReference>
<dbReference type="PaxDb" id="3218-PP1S15_460V6.1"/>
<dbReference type="Gramene" id="Pp3c16_5010V3.3">
    <property type="protein sequence ID" value="PAC:32986679.CDS.1"/>
    <property type="gene ID" value="Pp3c16_5010"/>
</dbReference>
<dbReference type="Proteomes" id="UP000006727">
    <property type="component" value="Chromosome 16"/>
</dbReference>
<evidence type="ECO:0000313" key="3">
    <source>
        <dbReference type="EnsemblPlants" id="PAC:32986679.CDS.1"/>
    </source>
</evidence>
<evidence type="ECO:0000313" key="4">
    <source>
        <dbReference type="Proteomes" id="UP000006727"/>
    </source>
</evidence>
<dbReference type="EnsemblPlants" id="Pp3c16_5070V3.1">
    <property type="protein sequence ID" value="PAC:32984663.CDS.1"/>
    <property type="gene ID" value="Pp3c16_5070"/>
</dbReference>
<dbReference type="EMBL" id="ABEU02000016">
    <property type="protein sequence ID" value="PNR37375.1"/>
    <property type="molecule type" value="Genomic_DNA"/>
</dbReference>
<protein>
    <submittedName>
        <fullName evidence="1 2">Uncharacterized protein</fullName>
    </submittedName>
</protein>
<dbReference type="EnsemblPlants" id="Pp3c16_5010V3.3">
    <property type="protein sequence ID" value="PAC:32986679.CDS.1"/>
    <property type="gene ID" value="Pp3c16_5010"/>
</dbReference>